<accession>A0A1H7GRM5</accession>
<dbReference type="RefSeq" id="WP_139202159.1">
    <property type="nucleotide sequence ID" value="NZ_FOAF01000001.1"/>
</dbReference>
<feature type="chain" id="PRO_5011794577" description="Regulator of chromosome condensation (RCC1) repeat-containing protein" evidence="1">
    <location>
        <begin position="31"/>
        <end position="384"/>
    </location>
</feature>
<dbReference type="STRING" id="407022.SAMN05661044_00171"/>
<dbReference type="PROSITE" id="PS50012">
    <property type="entry name" value="RCC1_3"/>
    <property type="match status" value="1"/>
</dbReference>
<dbReference type="SUPFAM" id="SSF50985">
    <property type="entry name" value="RCC1/BLIP-II"/>
    <property type="match status" value="1"/>
</dbReference>
<proteinExistence type="predicted"/>
<dbReference type="PANTHER" id="PTHR45982">
    <property type="entry name" value="REGULATOR OF CHROMOSOME CONDENSATION"/>
    <property type="match status" value="1"/>
</dbReference>
<dbReference type="Gene3D" id="2.130.10.30">
    <property type="entry name" value="Regulator of chromosome condensation 1/beta-lactamase-inhibitor protein II"/>
    <property type="match status" value="1"/>
</dbReference>
<dbReference type="PANTHER" id="PTHR45982:SF1">
    <property type="entry name" value="REGULATOR OF CHROMOSOME CONDENSATION"/>
    <property type="match status" value="1"/>
</dbReference>
<name>A0A1H7GRM5_OLID1</name>
<dbReference type="EMBL" id="FOAF01000001">
    <property type="protein sequence ID" value="SEK40803.1"/>
    <property type="molecule type" value="Genomic_DNA"/>
</dbReference>
<dbReference type="Proteomes" id="UP000199421">
    <property type="component" value="Unassembled WGS sequence"/>
</dbReference>
<reference evidence="3" key="1">
    <citation type="submission" date="2016-10" db="EMBL/GenBank/DDBJ databases">
        <authorList>
            <person name="Varghese N."/>
            <person name="Submissions S."/>
        </authorList>
    </citation>
    <scope>NUCLEOTIDE SEQUENCE [LARGE SCALE GENOMIC DNA]</scope>
    <source>
        <strain evidence="3">DSM 18733</strain>
    </source>
</reference>
<evidence type="ECO:0000313" key="2">
    <source>
        <dbReference type="EMBL" id="SEK40803.1"/>
    </source>
</evidence>
<feature type="signal peptide" evidence="1">
    <location>
        <begin position="1"/>
        <end position="30"/>
    </location>
</feature>
<keyword evidence="1" id="KW-0732">Signal</keyword>
<sequence length="384" mass="42909">MRIRYYNLRNIRRLAHIFLILLSISAFLFACRDKDEDAPEPSFVNEWQDAPGYVRVYLSGAHTFVITADNTLWGRGRSFNNDPKTNEKGYYKIAQDVLQVTSDGNSLFYLKTDKSVWGTPNYLTKPIQTQPIEKVLDNARSVQAGVRYVAIVKEDNTVWAMGINTNGQFGDGTSDYNARRPLTQIASGVHSVAAGYNTLYLLKTDSTLWSAGGNNYDKLGYASESDQKRFKQFAEDVIQVKARYNTILFIKKDRSAWSFGANVNGSLGIGNREQPAPGPIKVAEQVLHVFPHGATSLLLKTDHSLWAAGGSSPDAPAEYEHLLAPDSFTPLNDRINIVANGEQSIRIAMMRNGAWYISGENEEREIAPSDEPFIADWQEMILPD</sequence>
<evidence type="ECO:0000256" key="1">
    <source>
        <dbReference type="SAM" id="SignalP"/>
    </source>
</evidence>
<evidence type="ECO:0008006" key="4">
    <source>
        <dbReference type="Google" id="ProtNLM"/>
    </source>
</evidence>
<protein>
    <recommendedName>
        <fullName evidence="4">Regulator of chromosome condensation (RCC1) repeat-containing protein</fullName>
    </recommendedName>
</protein>
<dbReference type="OrthoDB" id="1081439at2"/>
<gene>
    <name evidence="2" type="ORF">SAMN05661044_00171</name>
</gene>
<keyword evidence="3" id="KW-1185">Reference proteome</keyword>
<dbReference type="PROSITE" id="PS51257">
    <property type="entry name" value="PROKAR_LIPOPROTEIN"/>
    <property type="match status" value="1"/>
</dbReference>
<dbReference type="InterPro" id="IPR051553">
    <property type="entry name" value="Ran_GTPase-activating"/>
</dbReference>
<dbReference type="InterPro" id="IPR000408">
    <property type="entry name" value="Reg_chr_condens"/>
</dbReference>
<organism evidence="2 3">
    <name type="scientific">Olivibacter domesticus</name>
    <name type="common">Pseudosphingobacterium domesticum</name>
    <dbReference type="NCBI Taxonomy" id="407022"/>
    <lineage>
        <taxon>Bacteria</taxon>
        <taxon>Pseudomonadati</taxon>
        <taxon>Bacteroidota</taxon>
        <taxon>Sphingobacteriia</taxon>
        <taxon>Sphingobacteriales</taxon>
        <taxon>Sphingobacteriaceae</taxon>
        <taxon>Olivibacter</taxon>
    </lineage>
</organism>
<evidence type="ECO:0000313" key="3">
    <source>
        <dbReference type="Proteomes" id="UP000199421"/>
    </source>
</evidence>
<dbReference type="AlphaFoldDB" id="A0A1H7GRM5"/>
<dbReference type="InterPro" id="IPR009091">
    <property type="entry name" value="RCC1/BLIP-II"/>
</dbReference>